<dbReference type="Pfam" id="PF07690">
    <property type="entry name" value="MFS_1"/>
    <property type="match status" value="1"/>
</dbReference>
<dbReference type="EMBL" id="HE796889">
    <property type="protein sequence ID" value="CCL98538.1"/>
    <property type="molecule type" value="Genomic_DNA"/>
</dbReference>
<comment type="subcellular location">
    <subcellularLocation>
        <location evidence="1">Membrane</location>
        <topology evidence="1">Multi-pass membrane protein</topology>
    </subcellularLocation>
</comment>
<dbReference type="GO" id="GO:0005886">
    <property type="term" value="C:plasma membrane"/>
    <property type="evidence" value="ECO:0007669"/>
    <property type="project" value="TreeGrafter"/>
</dbReference>
<evidence type="ECO:0000256" key="1">
    <source>
        <dbReference type="ARBA" id="ARBA00004141"/>
    </source>
</evidence>
<feature type="transmembrane region" description="Helical" evidence="6">
    <location>
        <begin position="177"/>
        <end position="196"/>
    </location>
</feature>
<feature type="transmembrane region" description="Helical" evidence="6">
    <location>
        <begin position="53"/>
        <end position="78"/>
    </location>
</feature>
<dbReference type="GeneID" id="24093449"/>
<feature type="transmembrane region" description="Helical" evidence="6">
    <location>
        <begin position="274"/>
        <end position="294"/>
    </location>
</feature>
<feature type="transmembrane region" description="Helical" evidence="6">
    <location>
        <begin position="119"/>
        <end position="138"/>
    </location>
</feature>
<sequence length="559" mass="60056">MEPALTSKNPISCLSVNTSATAMKDTDSKRSDEGLQSNLKLEEPTSRRKPASFWLIFAALIISVFVVVLEATSVGTILPTVASDLRISQFTWIGSAYQLASTAWLPLSGGLAQIFGRRPVMLASLTLFAIGSAVSGASNGEAMIFTGRTIQGLGAGGVYTLSSIILSDLVPLRERGIYNAMLGIAWSTASGLGPIVGGAFAQSGNWRWLFYMTIPCAGLSAALVLIFVKLPTPHGDLRSKFKRIDWIGNAIVMASATSIVIGLTWGGVEYPWKSIRVIAPLCIGFVGLGIFWLYEGLFAKHPLVPFYLTRNRTSLSGYVQTTLVSICLIGLSYYFPVYFQACKLASPTSSGVDMLCGALVIAPMSIVSGGMIMRTKRYRPPIWAGWALLTIGFGLFTTFRADSRVGLWIGYQVIIGTGFGFTYSSAYFPVLAPLPISANAPALALYVFFRTFGQIWGVTVGGAILQNGLVNRLPAAFYAQFPKGTNIAYSAIPHIRDLSEPLRGEVQTAFADSLAVVWRVYLIISAVAFVASLLMRGLPLHTETDKDWDAAAPKGSQGA</sequence>
<proteinExistence type="predicted"/>
<evidence type="ECO:0000259" key="7">
    <source>
        <dbReference type="PROSITE" id="PS50850"/>
    </source>
</evidence>
<evidence type="ECO:0000256" key="4">
    <source>
        <dbReference type="ARBA" id="ARBA00023136"/>
    </source>
</evidence>
<dbReference type="HOGENOM" id="CLU_000960_22_0_1"/>
<dbReference type="AlphaFoldDB" id="J4G0D7"/>
<keyword evidence="4 6" id="KW-0472">Membrane</keyword>
<feature type="domain" description="Major facilitator superfamily (MFS) profile" evidence="7">
    <location>
        <begin position="56"/>
        <end position="543"/>
    </location>
</feature>
<evidence type="ECO:0000313" key="8">
    <source>
        <dbReference type="EMBL" id="CCL98538.1"/>
    </source>
</evidence>
<dbReference type="InParanoid" id="J4G0D7"/>
<dbReference type="PANTHER" id="PTHR23501:SF102">
    <property type="entry name" value="DRUG TRANSPORTER, PUTATIVE (AFU_ORTHOLOGUE AFUA_3G08530)-RELATED"/>
    <property type="match status" value="1"/>
</dbReference>
<feature type="transmembrane region" description="Helical" evidence="6">
    <location>
        <begin position="405"/>
        <end position="431"/>
    </location>
</feature>
<dbReference type="OrthoDB" id="3437016at2759"/>
<evidence type="ECO:0000256" key="5">
    <source>
        <dbReference type="SAM" id="MobiDB-lite"/>
    </source>
</evidence>
<name>J4G0D7_9APHY</name>
<dbReference type="Proteomes" id="UP000006352">
    <property type="component" value="Unassembled WGS sequence"/>
</dbReference>
<dbReference type="InterPro" id="IPR020846">
    <property type="entry name" value="MFS_dom"/>
</dbReference>
<feature type="region of interest" description="Disordered" evidence="5">
    <location>
        <begin position="22"/>
        <end position="42"/>
    </location>
</feature>
<feature type="compositionally biased region" description="Basic and acidic residues" evidence="5">
    <location>
        <begin position="24"/>
        <end position="33"/>
    </location>
</feature>
<feature type="transmembrane region" description="Helical" evidence="6">
    <location>
        <begin position="355"/>
        <end position="373"/>
    </location>
</feature>
<feature type="transmembrane region" description="Helical" evidence="6">
    <location>
        <begin position="90"/>
        <end position="107"/>
    </location>
</feature>
<dbReference type="RefSeq" id="XP_012177821.1">
    <property type="nucleotide sequence ID" value="XM_012322431.1"/>
</dbReference>
<evidence type="ECO:0000256" key="3">
    <source>
        <dbReference type="ARBA" id="ARBA00022989"/>
    </source>
</evidence>
<feature type="transmembrane region" description="Helical" evidence="6">
    <location>
        <begin position="315"/>
        <end position="335"/>
    </location>
</feature>
<protein>
    <recommendedName>
        <fullName evidence="7">Major facilitator superfamily (MFS) profile domain-containing protein</fullName>
    </recommendedName>
</protein>
<feature type="transmembrane region" description="Helical" evidence="6">
    <location>
        <begin position="208"/>
        <end position="228"/>
    </location>
</feature>
<keyword evidence="3 6" id="KW-1133">Transmembrane helix</keyword>
<feature type="transmembrane region" description="Helical" evidence="6">
    <location>
        <begin position="443"/>
        <end position="465"/>
    </location>
</feature>
<feature type="transmembrane region" description="Helical" evidence="6">
    <location>
        <begin position="516"/>
        <end position="535"/>
    </location>
</feature>
<evidence type="ECO:0000313" key="9">
    <source>
        <dbReference type="Proteomes" id="UP000006352"/>
    </source>
</evidence>
<dbReference type="PANTHER" id="PTHR23501">
    <property type="entry name" value="MAJOR FACILITATOR SUPERFAMILY"/>
    <property type="match status" value="1"/>
</dbReference>
<evidence type="ECO:0000256" key="2">
    <source>
        <dbReference type="ARBA" id="ARBA00022692"/>
    </source>
</evidence>
<dbReference type="STRING" id="599839.J4G0D7"/>
<feature type="transmembrane region" description="Helical" evidence="6">
    <location>
        <begin position="380"/>
        <end position="399"/>
    </location>
</feature>
<dbReference type="InterPro" id="IPR011701">
    <property type="entry name" value="MFS"/>
</dbReference>
<accession>J4G0D7</accession>
<dbReference type="SUPFAM" id="SSF103473">
    <property type="entry name" value="MFS general substrate transporter"/>
    <property type="match status" value="1"/>
</dbReference>
<dbReference type="Gene3D" id="1.20.1720.10">
    <property type="entry name" value="Multidrug resistance protein D"/>
    <property type="match status" value="1"/>
</dbReference>
<dbReference type="Gene3D" id="1.20.1250.20">
    <property type="entry name" value="MFS general substrate transporter like domains"/>
    <property type="match status" value="1"/>
</dbReference>
<dbReference type="InterPro" id="IPR036259">
    <property type="entry name" value="MFS_trans_sf"/>
</dbReference>
<gene>
    <name evidence="8" type="ORF">FIBRA_00537</name>
</gene>
<keyword evidence="2 6" id="KW-0812">Transmembrane</keyword>
<evidence type="ECO:0000256" key="6">
    <source>
        <dbReference type="SAM" id="Phobius"/>
    </source>
</evidence>
<keyword evidence="9" id="KW-1185">Reference proteome</keyword>
<organism evidence="8 9">
    <name type="scientific">Fibroporia radiculosa</name>
    <dbReference type="NCBI Taxonomy" id="599839"/>
    <lineage>
        <taxon>Eukaryota</taxon>
        <taxon>Fungi</taxon>
        <taxon>Dikarya</taxon>
        <taxon>Basidiomycota</taxon>
        <taxon>Agaricomycotina</taxon>
        <taxon>Agaricomycetes</taxon>
        <taxon>Polyporales</taxon>
        <taxon>Fibroporiaceae</taxon>
        <taxon>Fibroporia</taxon>
    </lineage>
</organism>
<dbReference type="PROSITE" id="PS50850">
    <property type="entry name" value="MFS"/>
    <property type="match status" value="1"/>
</dbReference>
<feature type="transmembrane region" description="Helical" evidence="6">
    <location>
        <begin position="150"/>
        <end position="170"/>
    </location>
</feature>
<feature type="transmembrane region" description="Helical" evidence="6">
    <location>
        <begin position="249"/>
        <end position="268"/>
    </location>
</feature>
<reference evidence="8 9" key="1">
    <citation type="journal article" date="2012" name="Appl. Environ. Microbiol.">
        <title>Short-read sequencing for genomic analysis of the brown rot fungus Fibroporia radiculosa.</title>
        <authorList>
            <person name="Tang J.D."/>
            <person name="Perkins A.D."/>
            <person name="Sonstegard T.S."/>
            <person name="Schroeder S.G."/>
            <person name="Burgess S.C."/>
            <person name="Diehl S.V."/>
        </authorList>
    </citation>
    <scope>NUCLEOTIDE SEQUENCE [LARGE SCALE GENOMIC DNA]</scope>
    <source>
        <strain evidence="8 9">TFFH 294</strain>
    </source>
</reference>
<dbReference type="GO" id="GO:0022857">
    <property type="term" value="F:transmembrane transporter activity"/>
    <property type="evidence" value="ECO:0007669"/>
    <property type="project" value="InterPro"/>
</dbReference>